<protein>
    <submittedName>
        <fullName evidence="1">Uncharacterized protein</fullName>
    </submittedName>
</protein>
<dbReference type="AlphaFoldDB" id="A0A940MLH4"/>
<name>A0A940MLH4_9RHOB</name>
<evidence type="ECO:0000313" key="2">
    <source>
        <dbReference type="Proteomes" id="UP000675940"/>
    </source>
</evidence>
<dbReference type="EMBL" id="JAGISH010000008">
    <property type="protein sequence ID" value="MBP0483701.1"/>
    <property type="molecule type" value="Genomic_DNA"/>
</dbReference>
<comment type="caution">
    <text evidence="1">The sequence shown here is derived from an EMBL/GenBank/DDBJ whole genome shotgun (WGS) entry which is preliminary data.</text>
</comment>
<accession>A0A940MLH4</accession>
<keyword evidence="2" id="KW-1185">Reference proteome</keyword>
<dbReference type="RefSeq" id="WP_209361652.1">
    <property type="nucleotide sequence ID" value="NZ_JAGISH010000008.1"/>
</dbReference>
<organism evidence="1 2">
    <name type="scientific">Sagittula salina</name>
    <dbReference type="NCBI Taxonomy" id="2820268"/>
    <lineage>
        <taxon>Bacteria</taxon>
        <taxon>Pseudomonadati</taxon>
        <taxon>Pseudomonadota</taxon>
        <taxon>Alphaproteobacteria</taxon>
        <taxon>Rhodobacterales</taxon>
        <taxon>Roseobacteraceae</taxon>
        <taxon>Sagittula</taxon>
    </lineage>
</organism>
<dbReference type="Proteomes" id="UP000675940">
    <property type="component" value="Unassembled WGS sequence"/>
</dbReference>
<sequence length="83" mass="8834">MTVLLAILVIAALAFWSWRTRGGGMGAAGGQPKARKACDWQPMGEPRGRLREFRCAACGVTAFSTNAEGPELCKRGLADGRPN</sequence>
<proteinExistence type="predicted"/>
<evidence type="ECO:0000313" key="1">
    <source>
        <dbReference type="EMBL" id="MBP0483701.1"/>
    </source>
</evidence>
<gene>
    <name evidence="1" type="ORF">J5474_14555</name>
</gene>
<reference evidence="1" key="1">
    <citation type="submission" date="2021-03" db="EMBL/GenBank/DDBJ databases">
        <title>Sagittula salina sp. nov. strain M10.9X isolated from the marine waste.</title>
        <authorList>
            <person name="Satari L."/>
            <person name="Molina-Menor E."/>
            <person name="Vidal-Verdu A."/>
            <person name="Pascual J."/>
            <person name="Pereto J."/>
            <person name="Porcar M."/>
        </authorList>
    </citation>
    <scope>NUCLEOTIDE SEQUENCE</scope>
    <source>
        <strain evidence="1">M10.9X</strain>
    </source>
</reference>